<keyword evidence="1" id="KW-0472">Membrane</keyword>
<sequence length="347" mass="39200">MRIIVGKNHPAAPPASGRNWLILLAAGFLLITIALTGCGRMPPPAIWQPSAADSTAIAAVIEANRNLLTVNFNETGFQYFDWLISDSILKKAIKDNAFKQRYICDSMQHWFDSTGRKWAYKFIAVADTVSKETTATVTVVETIPGLLRLHARKYTRFLRDSIIITPSETIRLKFHDTLFTDTSMIVEKPINGVVINGCVLKKENGQWRFWKITGGPRFYAPNPDDAPYFIQAYLTNGVRVDTFFLRPDTLHFGCQRFYEYPDGLLSYSVNDSVWVTGLYTAVTDAQNFLFYNNTRYRLWSGSRLKLNQTGVQWLYIEQIPFPVLYDAGGELTATVWGIPINVKGGGQ</sequence>
<dbReference type="EMBL" id="DSLG01000002">
    <property type="protein sequence ID" value="HEA86490.1"/>
    <property type="molecule type" value="Genomic_DNA"/>
</dbReference>
<comment type="caution">
    <text evidence="3">The sequence shown here is derived from an EMBL/GenBank/DDBJ whole genome shotgun (WGS) entry which is preliminary data.</text>
</comment>
<dbReference type="EMBL" id="DSTU01000006">
    <property type="protein sequence ID" value="HFJ53994.1"/>
    <property type="molecule type" value="Genomic_DNA"/>
</dbReference>
<name>A0A7C3ESE5_UNCW3</name>
<organism evidence="3">
    <name type="scientific">candidate division WOR-3 bacterium</name>
    <dbReference type="NCBI Taxonomy" id="2052148"/>
    <lineage>
        <taxon>Bacteria</taxon>
        <taxon>Bacteria division WOR-3</taxon>
    </lineage>
</organism>
<dbReference type="AlphaFoldDB" id="A0A7C3ESE5"/>
<protein>
    <submittedName>
        <fullName evidence="3">Uncharacterized protein</fullName>
    </submittedName>
</protein>
<keyword evidence="1" id="KW-0812">Transmembrane</keyword>
<gene>
    <name evidence="2" type="ORF">ENP94_00580</name>
    <name evidence="3" type="ORF">ENS16_04815</name>
</gene>
<keyword evidence="1" id="KW-1133">Transmembrane helix</keyword>
<accession>A0A7C3ESE5</accession>
<evidence type="ECO:0000256" key="1">
    <source>
        <dbReference type="SAM" id="Phobius"/>
    </source>
</evidence>
<evidence type="ECO:0000313" key="3">
    <source>
        <dbReference type="EMBL" id="HFJ53994.1"/>
    </source>
</evidence>
<feature type="transmembrane region" description="Helical" evidence="1">
    <location>
        <begin position="20"/>
        <end position="38"/>
    </location>
</feature>
<evidence type="ECO:0000313" key="2">
    <source>
        <dbReference type="EMBL" id="HEA86490.1"/>
    </source>
</evidence>
<reference evidence="3" key="1">
    <citation type="journal article" date="2020" name="mSystems">
        <title>Genome- and Community-Level Interaction Insights into Carbon Utilization and Element Cycling Functions of Hydrothermarchaeota in Hydrothermal Sediment.</title>
        <authorList>
            <person name="Zhou Z."/>
            <person name="Liu Y."/>
            <person name="Xu W."/>
            <person name="Pan J."/>
            <person name="Luo Z.H."/>
            <person name="Li M."/>
        </authorList>
    </citation>
    <scope>NUCLEOTIDE SEQUENCE [LARGE SCALE GENOMIC DNA]</scope>
    <source>
        <strain evidence="2">SpSt-265</strain>
        <strain evidence="3">SpSt-465</strain>
    </source>
</reference>
<proteinExistence type="predicted"/>